<evidence type="ECO:0000313" key="3">
    <source>
        <dbReference type="Proteomes" id="UP000620366"/>
    </source>
</evidence>
<dbReference type="PANTHER" id="PTHR12110">
    <property type="entry name" value="HYDROXYPYRUVATE ISOMERASE"/>
    <property type="match status" value="1"/>
</dbReference>
<proteinExistence type="predicted"/>
<feature type="domain" description="Xylose isomerase-like TIM barrel" evidence="1">
    <location>
        <begin position="26"/>
        <end position="286"/>
    </location>
</feature>
<dbReference type="Pfam" id="PF01261">
    <property type="entry name" value="AP_endonuc_2"/>
    <property type="match status" value="1"/>
</dbReference>
<dbReference type="RefSeq" id="WP_249299934.1">
    <property type="nucleotide sequence ID" value="NZ_JACRSP010000002.1"/>
</dbReference>
<dbReference type="InterPro" id="IPR036237">
    <property type="entry name" value="Xyl_isomerase-like_sf"/>
</dbReference>
<gene>
    <name evidence="2" type="ORF">H8695_05685</name>
</gene>
<dbReference type="Proteomes" id="UP000620366">
    <property type="component" value="Unassembled WGS sequence"/>
</dbReference>
<dbReference type="AlphaFoldDB" id="A0A926DE57"/>
<comment type="caution">
    <text evidence="2">The sequence shown here is derived from an EMBL/GenBank/DDBJ whole genome shotgun (WGS) entry which is preliminary data.</text>
</comment>
<keyword evidence="3" id="KW-1185">Reference proteome</keyword>
<reference evidence="2" key="1">
    <citation type="submission" date="2020-08" db="EMBL/GenBank/DDBJ databases">
        <title>Genome public.</title>
        <authorList>
            <person name="Liu C."/>
            <person name="Sun Q."/>
        </authorList>
    </citation>
    <scope>NUCLEOTIDE SEQUENCE</scope>
    <source>
        <strain evidence="2">BX7</strain>
    </source>
</reference>
<dbReference type="SUPFAM" id="SSF51658">
    <property type="entry name" value="Xylose isomerase-like"/>
    <property type="match status" value="1"/>
</dbReference>
<dbReference type="InterPro" id="IPR013022">
    <property type="entry name" value="Xyl_isomerase-like_TIM-brl"/>
</dbReference>
<protein>
    <submittedName>
        <fullName evidence="2">Sugar phosphate isomerase/epimerase</fullName>
    </submittedName>
</protein>
<evidence type="ECO:0000259" key="1">
    <source>
        <dbReference type="Pfam" id="PF01261"/>
    </source>
</evidence>
<keyword evidence="2" id="KW-0413">Isomerase</keyword>
<dbReference type="EMBL" id="JACRSP010000002">
    <property type="protein sequence ID" value="MBC8536182.1"/>
    <property type="molecule type" value="Genomic_DNA"/>
</dbReference>
<evidence type="ECO:0000313" key="2">
    <source>
        <dbReference type="EMBL" id="MBC8536182.1"/>
    </source>
</evidence>
<sequence>MLKISAFPKCWSHDITDGRMELFDWFEKARVLDCEGLEMYSGFIKSFDEGTLAQIRSRAQSYGMELPMMCFSPDFTNPDPAARREQIDRQKRMIYATAALGGRYCRTLSGQRRPNVSVYDGTQMVVECISECFDTARACGVTLVMENHYKDGYWEYSEFAQRMEVYLPIVRQLACDCFGVQYDPSNTVVAGEDPLALLDEVLPYVRTMHASDRYLAPGFTAEDLKGADGVKGYAKILMHGVTGRGMNDYNEIFKRLKSVDFNGWISIEDGMNGLEEMRQSVDFLKAMRREYFGA</sequence>
<accession>A0A926DE57</accession>
<dbReference type="PANTHER" id="PTHR12110:SF41">
    <property type="entry name" value="INOSOSE DEHYDRATASE"/>
    <property type="match status" value="1"/>
</dbReference>
<name>A0A926DE57_9FIRM</name>
<organism evidence="2 3">
    <name type="scientific">Feifania hominis</name>
    <dbReference type="NCBI Taxonomy" id="2763660"/>
    <lineage>
        <taxon>Bacteria</taxon>
        <taxon>Bacillati</taxon>
        <taxon>Bacillota</taxon>
        <taxon>Clostridia</taxon>
        <taxon>Eubacteriales</taxon>
        <taxon>Feifaniaceae</taxon>
        <taxon>Feifania</taxon>
    </lineage>
</organism>
<dbReference type="GO" id="GO:0016853">
    <property type="term" value="F:isomerase activity"/>
    <property type="evidence" value="ECO:0007669"/>
    <property type="project" value="UniProtKB-KW"/>
</dbReference>
<dbReference type="InterPro" id="IPR050312">
    <property type="entry name" value="IolE/XylAMocC-like"/>
</dbReference>
<dbReference type="Gene3D" id="3.20.20.150">
    <property type="entry name" value="Divalent-metal-dependent TIM barrel enzymes"/>
    <property type="match status" value="1"/>
</dbReference>